<gene>
    <name evidence="1" type="ORF">OIU83_17660</name>
</gene>
<dbReference type="AlphaFoldDB" id="A0A9X2ZIW5"/>
<dbReference type="Proteomes" id="UP001151079">
    <property type="component" value="Unassembled WGS sequence"/>
</dbReference>
<dbReference type="RefSeq" id="WP_264207578.1">
    <property type="nucleotide sequence ID" value="NZ_JAOZEW010000020.1"/>
</dbReference>
<name>A0A9X2ZIW5_9FLAO</name>
<evidence type="ECO:0000313" key="1">
    <source>
        <dbReference type="EMBL" id="MCV9929492.1"/>
    </source>
</evidence>
<proteinExistence type="predicted"/>
<accession>A0A9X2ZIW5</accession>
<dbReference type="EMBL" id="JAOZEW010000020">
    <property type="protein sequence ID" value="MCV9929492.1"/>
    <property type="molecule type" value="Genomic_DNA"/>
</dbReference>
<comment type="caution">
    <text evidence="1">The sequence shown here is derived from an EMBL/GenBank/DDBJ whole genome shotgun (WGS) entry which is preliminary data.</text>
</comment>
<organism evidence="1 2">
    <name type="scientific">Flavobacterium shii</name>
    <dbReference type="NCBI Taxonomy" id="2987687"/>
    <lineage>
        <taxon>Bacteria</taxon>
        <taxon>Pseudomonadati</taxon>
        <taxon>Bacteroidota</taxon>
        <taxon>Flavobacteriia</taxon>
        <taxon>Flavobacteriales</taxon>
        <taxon>Flavobacteriaceae</taxon>
        <taxon>Flavobacterium</taxon>
    </lineage>
</organism>
<keyword evidence="2" id="KW-1185">Reference proteome</keyword>
<reference evidence="1" key="1">
    <citation type="submission" date="2022-10" db="EMBL/GenBank/DDBJ databases">
        <title>Two novel species of Flavobacterium.</title>
        <authorList>
            <person name="Liu Q."/>
            <person name="Xin Y.-H."/>
        </authorList>
    </citation>
    <scope>NUCLEOTIDE SEQUENCE</scope>
    <source>
        <strain evidence="1">LS1R49</strain>
    </source>
</reference>
<protein>
    <submittedName>
        <fullName evidence="1">Uncharacterized protein</fullName>
    </submittedName>
</protein>
<sequence length="90" mass="10771">MRENKIPKRLIELGLVLQYDSEVFKCELKEEQFLTWIERLLINRERAKIMSGDTTYTQTKVLESKIEAVLIEVKKSNWHPFKEIEYAKVI</sequence>
<evidence type="ECO:0000313" key="2">
    <source>
        <dbReference type="Proteomes" id="UP001151079"/>
    </source>
</evidence>